<dbReference type="EMBL" id="CAADFE010000096">
    <property type="protein sequence ID" value="VFJ76052.1"/>
    <property type="molecule type" value="Genomic_DNA"/>
</dbReference>
<dbReference type="Pfam" id="PF13614">
    <property type="entry name" value="AAA_31"/>
    <property type="match status" value="1"/>
</dbReference>
<dbReference type="InterPro" id="IPR025669">
    <property type="entry name" value="AAA_dom"/>
</dbReference>
<dbReference type="Gene3D" id="3.40.50.300">
    <property type="entry name" value="P-loop containing nucleotide triphosphate hydrolases"/>
    <property type="match status" value="1"/>
</dbReference>
<evidence type="ECO:0000313" key="2">
    <source>
        <dbReference type="EMBL" id="VFJ76052.1"/>
    </source>
</evidence>
<dbReference type="PANTHER" id="PTHR13696:SF99">
    <property type="entry name" value="COBYRINIC ACID AC-DIAMIDE SYNTHASE"/>
    <property type="match status" value="1"/>
</dbReference>
<dbReference type="InterPro" id="IPR050678">
    <property type="entry name" value="DNA_Partitioning_ATPase"/>
</dbReference>
<organism evidence="2">
    <name type="scientific">Candidatus Kentrum sp. FW</name>
    <dbReference type="NCBI Taxonomy" id="2126338"/>
    <lineage>
        <taxon>Bacteria</taxon>
        <taxon>Pseudomonadati</taxon>
        <taxon>Pseudomonadota</taxon>
        <taxon>Gammaproteobacteria</taxon>
        <taxon>Candidatus Kentrum</taxon>
    </lineage>
</organism>
<accession>A0A450U1B3</accession>
<proteinExistence type="predicted"/>
<sequence>MEKDPKRYAIWNNKGGVGKTTLTYLLSTEYAKKRKDCNIIVIDMCPQTNISEMLLGGNGVGEENLEKLYLKDRSIASYIKARYDRSRFSKLGAESSYFVNAHEFNKSLPENIYLLPGHNDLDLCVSLINYLANAPEKRSWWHSRKILSELVESFGEANKERENVFFIDCNPSFTTYTELAILASTRLIIPCTADAASIRGIRNIFKVIYGKGEEDDNPFFQFSTESDKEGFVKPKIHSVIQNKSRSHEAKPSSAFLANIKELESVVNEYHKNFPELFLSEHEVLNIKDGNTLATVFNHTGIPLSDLVPPNQKAKKYQIYDDYTQVDRAQQEVLLRDLEPVLSML</sequence>
<name>A0A450U1B3_9GAMM</name>
<dbReference type="PANTHER" id="PTHR13696">
    <property type="entry name" value="P-LOOP CONTAINING NUCLEOSIDE TRIPHOSPHATE HYDROLASE"/>
    <property type="match status" value="1"/>
</dbReference>
<dbReference type="CDD" id="cd02042">
    <property type="entry name" value="ParAB_family"/>
    <property type="match status" value="1"/>
</dbReference>
<evidence type="ECO:0000259" key="1">
    <source>
        <dbReference type="Pfam" id="PF13614"/>
    </source>
</evidence>
<gene>
    <name evidence="2" type="ORF">BECKFW1821C_GA0114237_10969</name>
</gene>
<dbReference type="SUPFAM" id="SSF52540">
    <property type="entry name" value="P-loop containing nucleoside triphosphate hydrolases"/>
    <property type="match status" value="1"/>
</dbReference>
<dbReference type="InterPro" id="IPR027417">
    <property type="entry name" value="P-loop_NTPase"/>
</dbReference>
<dbReference type="AlphaFoldDB" id="A0A450U1B3"/>
<feature type="domain" description="AAA" evidence="1">
    <location>
        <begin position="9"/>
        <end position="208"/>
    </location>
</feature>
<protein>
    <submittedName>
        <fullName evidence="2">AAA domain-containing protein</fullName>
    </submittedName>
</protein>
<reference evidence="2" key="1">
    <citation type="submission" date="2019-02" db="EMBL/GenBank/DDBJ databases">
        <authorList>
            <person name="Gruber-Vodicka R. H."/>
            <person name="Seah K. B. B."/>
        </authorList>
    </citation>
    <scope>NUCLEOTIDE SEQUENCE</scope>
    <source>
        <strain evidence="2">BECK_BZ131</strain>
    </source>
</reference>